<dbReference type="NCBIfam" id="TIGR02067">
    <property type="entry name" value="his_9_HisN"/>
    <property type="match status" value="1"/>
</dbReference>
<evidence type="ECO:0000256" key="13">
    <source>
        <dbReference type="NCBIfam" id="TIGR02067"/>
    </source>
</evidence>
<gene>
    <name evidence="15" type="primary">hisN</name>
    <name evidence="15" type="ORF">I7412_39740</name>
</gene>
<evidence type="ECO:0000256" key="2">
    <source>
        <dbReference type="ARBA" id="ARBA00004970"/>
    </source>
</evidence>
<keyword evidence="9 14" id="KW-0460">Magnesium</keyword>
<evidence type="ECO:0000256" key="7">
    <source>
        <dbReference type="ARBA" id="ARBA00022723"/>
    </source>
</evidence>
<evidence type="ECO:0000256" key="6">
    <source>
        <dbReference type="ARBA" id="ARBA00022605"/>
    </source>
</evidence>
<dbReference type="GO" id="GO:0008934">
    <property type="term" value="F:inositol monophosphate 1-phosphatase activity"/>
    <property type="evidence" value="ECO:0007669"/>
    <property type="project" value="TreeGrafter"/>
</dbReference>
<comment type="caution">
    <text evidence="15">The sequence shown here is derived from an EMBL/GenBank/DDBJ whole genome shotgun (WGS) entry which is preliminary data.</text>
</comment>
<dbReference type="EC" id="3.1.3.15" evidence="4 13"/>
<evidence type="ECO:0000256" key="12">
    <source>
        <dbReference type="ARBA" id="ARBA00053547"/>
    </source>
</evidence>
<keyword evidence="16" id="KW-1185">Reference proteome</keyword>
<dbReference type="GO" id="GO:0046872">
    <property type="term" value="F:metal ion binding"/>
    <property type="evidence" value="ECO:0007669"/>
    <property type="project" value="UniProtKB-KW"/>
</dbReference>
<dbReference type="PRINTS" id="PR00377">
    <property type="entry name" value="IMPHPHTASES"/>
</dbReference>
<reference evidence="15" key="1">
    <citation type="submission" date="2020-12" db="EMBL/GenBank/DDBJ databases">
        <title>Genomic characterization of non-nitrogen-fixing Frankia strains.</title>
        <authorList>
            <person name="Carlos-Shanley C."/>
            <person name="Guerra T."/>
            <person name="Hahn D."/>
        </authorList>
    </citation>
    <scope>NUCLEOTIDE SEQUENCE</scope>
    <source>
        <strain evidence="15">CN6</strain>
    </source>
</reference>
<evidence type="ECO:0000256" key="9">
    <source>
        <dbReference type="ARBA" id="ARBA00022842"/>
    </source>
</evidence>
<feature type="binding site" evidence="14">
    <location>
        <position position="207"/>
    </location>
    <ligand>
        <name>Mg(2+)</name>
        <dbReference type="ChEBI" id="CHEBI:18420"/>
        <label>1</label>
        <note>catalytic</note>
    </ligand>
</feature>
<dbReference type="Proteomes" id="UP000604475">
    <property type="component" value="Unassembled WGS sequence"/>
</dbReference>
<comment type="pathway">
    <text evidence="2">Amino-acid biosynthesis; L-histidine biosynthesis; L-histidine from 5-phospho-alpha-D-ribose 1-diphosphate: step 8/9.</text>
</comment>
<dbReference type="SUPFAM" id="SSF56655">
    <property type="entry name" value="Carbohydrate phosphatase"/>
    <property type="match status" value="1"/>
</dbReference>
<evidence type="ECO:0000256" key="8">
    <source>
        <dbReference type="ARBA" id="ARBA00022801"/>
    </source>
</evidence>
<proteinExistence type="inferred from homology"/>
<keyword evidence="8 15" id="KW-0378">Hydrolase</keyword>
<dbReference type="AlphaFoldDB" id="A0A937RJ28"/>
<organism evidence="15 16">
    <name type="scientific">Frankia nepalensis</name>
    <dbReference type="NCBI Taxonomy" id="1836974"/>
    <lineage>
        <taxon>Bacteria</taxon>
        <taxon>Bacillati</taxon>
        <taxon>Actinomycetota</taxon>
        <taxon>Actinomycetes</taxon>
        <taxon>Frankiales</taxon>
        <taxon>Frankiaceae</taxon>
        <taxon>Frankia</taxon>
    </lineage>
</organism>
<dbReference type="InterPro" id="IPR000760">
    <property type="entry name" value="Inositol_monophosphatase-like"/>
</dbReference>
<dbReference type="FunFam" id="3.30.540.10:FF:000003">
    <property type="entry name" value="Inositol-1-monophosphatase"/>
    <property type="match status" value="1"/>
</dbReference>
<keyword evidence="6" id="KW-0028">Amino-acid biosynthesis</keyword>
<dbReference type="Gene3D" id="3.30.540.10">
    <property type="entry name" value="Fructose-1,6-Bisphosphatase, subunit A, domain 1"/>
    <property type="match status" value="1"/>
</dbReference>
<evidence type="ECO:0000313" key="16">
    <source>
        <dbReference type="Proteomes" id="UP000604475"/>
    </source>
</evidence>
<comment type="similarity">
    <text evidence="3">Belongs to the inositol monophosphatase superfamily.</text>
</comment>
<evidence type="ECO:0000256" key="5">
    <source>
        <dbReference type="ARBA" id="ARBA00021697"/>
    </source>
</evidence>
<dbReference type="EMBL" id="JAEACQ010000376">
    <property type="protein sequence ID" value="MBL7633183.1"/>
    <property type="molecule type" value="Genomic_DNA"/>
</dbReference>
<comment type="cofactor">
    <cofactor evidence="1 14">
        <name>Mg(2+)</name>
        <dbReference type="ChEBI" id="CHEBI:18420"/>
    </cofactor>
</comment>
<feature type="binding site" evidence="14">
    <location>
        <position position="77"/>
    </location>
    <ligand>
        <name>Mg(2+)</name>
        <dbReference type="ChEBI" id="CHEBI:18420"/>
        <label>1</label>
        <note>catalytic</note>
    </ligand>
</feature>
<name>A0A937RJ28_9ACTN</name>
<evidence type="ECO:0000256" key="14">
    <source>
        <dbReference type="PIRSR" id="PIRSR600760-2"/>
    </source>
</evidence>
<dbReference type="PANTHER" id="PTHR20854:SF4">
    <property type="entry name" value="INOSITOL-1-MONOPHOSPHATASE-RELATED"/>
    <property type="match status" value="1"/>
</dbReference>
<dbReference type="Pfam" id="PF00459">
    <property type="entry name" value="Inositol_P"/>
    <property type="match status" value="1"/>
</dbReference>
<accession>A0A937RJ28</accession>
<dbReference type="InterPro" id="IPR020583">
    <property type="entry name" value="Inositol_monoP_metal-BS"/>
</dbReference>
<comment type="function">
    <text evidence="12">Catalyzes the dephosphorylation of histidinol-phosphate to histidinol, the direct precursor of histidine.</text>
</comment>
<dbReference type="GO" id="GO:0006020">
    <property type="term" value="P:inositol metabolic process"/>
    <property type="evidence" value="ECO:0007669"/>
    <property type="project" value="TreeGrafter"/>
</dbReference>
<keyword evidence="10" id="KW-0368">Histidine biosynthesis</keyword>
<feature type="binding site" evidence="14">
    <location>
        <position position="62"/>
    </location>
    <ligand>
        <name>Mg(2+)</name>
        <dbReference type="ChEBI" id="CHEBI:18420"/>
        <label>1</label>
        <note>catalytic</note>
    </ligand>
</feature>
<protein>
    <recommendedName>
        <fullName evidence="5 13">Histidinol-phosphatase</fullName>
        <ecNumber evidence="4 13">3.1.3.15</ecNumber>
    </recommendedName>
</protein>
<dbReference type="GO" id="GO:0000105">
    <property type="term" value="P:L-histidine biosynthetic process"/>
    <property type="evidence" value="ECO:0007669"/>
    <property type="project" value="UniProtKB-UniRule"/>
</dbReference>
<dbReference type="PANTHER" id="PTHR20854">
    <property type="entry name" value="INOSITOL MONOPHOSPHATASE"/>
    <property type="match status" value="1"/>
</dbReference>
<evidence type="ECO:0000256" key="4">
    <source>
        <dbReference type="ARBA" id="ARBA00013085"/>
    </source>
</evidence>
<comment type="catalytic activity">
    <reaction evidence="11">
        <text>L-histidinol phosphate + H2O = L-histidinol + phosphate</text>
        <dbReference type="Rhea" id="RHEA:14465"/>
        <dbReference type="ChEBI" id="CHEBI:15377"/>
        <dbReference type="ChEBI" id="CHEBI:43474"/>
        <dbReference type="ChEBI" id="CHEBI:57699"/>
        <dbReference type="ChEBI" id="CHEBI:57980"/>
        <dbReference type="EC" id="3.1.3.15"/>
    </reaction>
</comment>
<evidence type="ECO:0000256" key="10">
    <source>
        <dbReference type="ARBA" id="ARBA00023102"/>
    </source>
</evidence>
<dbReference type="GO" id="GO:0004401">
    <property type="term" value="F:histidinol-phosphatase activity"/>
    <property type="evidence" value="ECO:0007669"/>
    <property type="project" value="UniProtKB-UniRule"/>
</dbReference>
<evidence type="ECO:0000256" key="1">
    <source>
        <dbReference type="ARBA" id="ARBA00001946"/>
    </source>
</evidence>
<evidence type="ECO:0000256" key="11">
    <source>
        <dbReference type="ARBA" id="ARBA00049158"/>
    </source>
</evidence>
<dbReference type="GO" id="GO:0007165">
    <property type="term" value="P:signal transduction"/>
    <property type="evidence" value="ECO:0007669"/>
    <property type="project" value="TreeGrafter"/>
</dbReference>
<dbReference type="InterPro" id="IPR011809">
    <property type="entry name" value="His_9_proposed"/>
</dbReference>
<keyword evidence="7 14" id="KW-0479">Metal-binding</keyword>
<dbReference type="Gene3D" id="3.40.190.80">
    <property type="match status" value="1"/>
</dbReference>
<feature type="binding site" evidence="14">
    <location>
        <position position="80"/>
    </location>
    <ligand>
        <name>Mg(2+)</name>
        <dbReference type="ChEBI" id="CHEBI:18420"/>
        <label>1</label>
        <note>catalytic</note>
    </ligand>
</feature>
<dbReference type="PROSITE" id="PS00629">
    <property type="entry name" value="IMP_1"/>
    <property type="match status" value="1"/>
</dbReference>
<evidence type="ECO:0000256" key="3">
    <source>
        <dbReference type="ARBA" id="ARBA00009759"/>
    </source>
</evidence>
<sequence length="254" mass="27375">MALALSLADAADKITLARFQAVDLRVESKPDNTPVSDADTAVESMIRERLATARPADAVLGEEEGLTGDARRRWILDPVDGTKNFVRGVPVWATLLGLEVDGEMVVGVASAPAMGRRWWAARDSGAYTRTATGDTRALRVSSVARLEDAFLSFASIETWTERGRLDELLHLAGQVWRSRAYGDFWSHMMVAEGAVDVAPESVVSLWDLAALQVIVEEAGGRFTDLRGRRGAGHGTVLSSNGLLHDAALGSFKAE</sequence>
<evidence type="ECO:0000313" key="15">
    <source>
        <dbReference type="EMBL" id="MBL7633183.1"/>
    </source>
</evidence>